<name>A0ABP8RH69_9PSEU</name>
<evidence type="ECO:0000313" key="3">
    <source>
        <dbReference type="EMBL" id="GAA4538586.1"/>
    </source>
</evidence>
<reference evidence="4" key="1">
    <citation type="journal article" date="2019" name="Int. J. Syst. Evol. Microbiol.">
        <title>The Global Catalogue of Microorganisms (GCM) 10K type strain sequencing project: providing services to taxonomists for standard genome sequencing and annotation.</title>
        <authorList>
            <consortium name="The Broad Institute Genomics Platform"/>
            <consortium name="The Broad Institute Genome Sequencing Center for Infectious Disease"/>
            <person name="Wu L."/>
            <person name="Ma J."/>
        </authorList>
    </citation>
    <scope>NUCLEOTIDE SEQUENCE [LARGE SCALE GENOMIC DNA]</scope>
    <source>
        <strain evidence="4">JCM 17906</strain>
    </source>
</reference>
<evidence type="ECO:0000313" key="4">
    <source>
        <dbReference type="Proteomes" id="UP001501598"/>
    </source>
</evidence>
<dbReference type="InterPro" id="IPR000868">
    <property type="entry name" value="Isochorismatase-like_dom"/>
</dbReference>
<keyword evidence="1 3" id="KW-0378">Hydrolase</keyword>
<dbReference type="PANTHER" id="PTHR43540">
    <property type="entry name" value="PEROXYUREIDOACRYLATE/UREIDOACRYLATE AMIDOHYDROLASE-RELATED"/>
    <property type="match status" value="1"/>
</dbReference>
<comment type="caution">
    <text evidence="3">The sequence shown here is derived from an EMBL/GenBank/DDBJ whole genome shotgun (WGS) entry which is preliminary data.</text>
</comment>
<dbReference type="GO" id="GO:0016787">
    <property type="term" value="F:hydrolase activity"/>
    <property type="evidence" value="ECO:0007669"/>
    <property type="project" value="UniProtKB-KW"/>
</dbReference>
<evidence type="ECO:0000259" key="2">
    <source>
        <dbReference type="Pfam" id="PF00857"/>
    </source>
</evidence>
<keyword evidence="4" id="KW-1185">Reference proteome</keyword>
<protein>
    <submittedName>
        <fullName evidence="3">Cysteine hydrolase</fullName>
    </submittedName>
</protein>
<dbReference type="Pfam" id="PF00857">
    <property type="entry name" value="Isochorismatase"/>
    <property type="match status" value="1"/>
</dbReference>
<dbReference type="InterPro" id="IPR036380">
    <property type="entry name" value="Isochorismatase-like_sf"/>
</dbReference>
<feature type="domain" description="Isochorismatase-like" evidence="2">
    <location>
        <begin position="6"/>
        <end position="179"/>
    </location>
</feature>
<dbReference type="CDD" id="cd00431">
    <property type="entry name" value="cysteine_hydrolases"/>
    <property type="match status" value="1"/>
</dbReference>
<dbReference type="Proteomes" id="UP001501598">
    <property type="component" value="Unassembled WGS sequence"/>
</dbReference>
<organism evidence="3 4">
    <name type="scientific">Pseudonocardia xishanensis</name>
    <dbReference type="NCBI Taxonomy" id="630995"/>
    <lineage>
        <taxon>Bacteria</taxon>
        <taxon>Bacillati</taxon>
        <taxon>Actinomycetota</taxon>
        <taxon>Actinomycetes</taxon>
        <taxon>Pseudonocardiales</taxon>
        <taxon>Pseudonocardiaceae</taxon>
        <taxon>Pseudonocardia</taxon>
    </lineage>
</organism>
<evidence type="ECO:0000256" key="1">
    <source>
        <dbReference type="ARBA" id="ARBA00022801"/>
    </source>
</evidence>
<dbReference type="Gene3D" id="3.40.50.850">
    <property type="entry name" value="Isochorismatase-like"/>
    <property type="match status" value="1"/>
</dbReference>
<dbReference type="InterPro" id="IPR050272">
    <property type="entry name" value="Isochorismatase-like_hydrls"/>
</dbReference>
<dbReference type="EMBL" id="BAABGT010000013">
    <property type="protein sequence ID" value="GAA4538586.1"/>
    <property type="molecule type" value="Genomic_DNA"/>
</dbReference>
<dbReference type="PANTHER" id="PTHR43540:SF1">
    <property type="entry name" value="ISOCHORISMATASE HYDROLASE"/>
    <property type="match status" value="1"/>
</dbReference>
<accession>A0ABP8RH69</accession>
<dbReference type="SUPFAM" id="SSF52499">
    <property type="entry name" value="Isochorismatase-like hydrolases"/>
    <property type="match status" value="1"/>
</dbReference>
<proteinExistence type="predicted"/>
<dbReference type="RefSeq" id="WP_345412935.1">
    <property type="nucleotide sequence ID" value="NZ_BAABGT010000013.1"/>
</dbReference>
<sequence length="189" mass="19257">MRTSQSALVVMDYQEAIAAGCPSTPAALKKTVDAITRARAAQVPVILCRVVLRAGGVGVGAGNAMLSAVARSGAFAPGAPTAEFCAGIGTDEAIVVDKRRISAFAGSDLDGVLRSLEVDTVVLAGLYTSGVVLSTLREAADKDLGAVILSDACADPDPDLHDTLMATVFPTQAVVQDVDSWAVALDGSR</sequence>
<gene>
    <name evidence="3" type="ORF">GCM10023175_08740</name>
</gene>